<accession>A0A5N0EG95</accession>
<evidence type="ECO:0000256" key="1">
    <source>
        <dbReference type="SAM" id="MobiDB-lite"/>
    </source>
</evidence>
<dbReference type="EMBL" id="VXLC01000004">
    <property type="protein sequence ID" value="KAA8888003.1"/>
    <property type="molecule type" value="Genomic_DNA"/>
</dbReference>
<dbReference type="Proteomes" id="UP000323876">
    <property type="component" value="Unassembled WGS sequence"/>
</dbReference>
<name>A0A5N0EG95_9NOCA</name>
<sequence>MKRSPLRPTGILRRHRRATALALIVGFLGTATVLSTAVAVADPGTRSNQAPGRAGSAHPGNTTGAHHIDPFGYNHTDANPLQQNEHRNALREYRSQQSPAEPTQNRSGGASTWTAVPRADGDGWVVCRPSASWC</sequence>
<feature type="compositionally biased region" description="Polar residues" evidence="1">
    <location>
        <begin position="95"/>
        <end position="114"/>
    </location>
</feature>
<dbReference type="OrthoDB" id="4570471at2"/>
<feature type="compositionally biased region" description="Basic and acidic residues" evidence="1">
    <location>
        <begin position="84"/>
        <end position="94"/>
    </location>
</feature>
<protein>
    <submittedName>
        <fullName evidence="2">Uncharacterized protein</fullName>
    </submittedName>
</protein>
<reference evidence="2 3" key="1">
    <citation type="submission" date="2019-09" db="EMBL/GenBank/DDBJ databases">
        <authorList>
            <person name="Wang X."/>
        </authorList>
    </citation>
    <scope>NUCLEOTIDE SEQUENCE [LARGE SCALE GENOMIC DNA]</scope>
    <source>
        <strain evidence="2 3">CICC 11023</strain>
    </source>
</reference>
<evidence type="ECO:0000313" key="3">
    <source>
        <dbReference type="Proteomes" id="UP000323876"/>
    </source>
</evidence>
<dbReference type="RefSeq" id="WP_150402174.1">
    <property type="nucleotide sequence ID" value="NZ_VXLC01000004.1"/>
</dbReference>
<evidence type="ECO:0000313" key="2">
    <source>
        <dbReference type="EMBL" id="KAA8888003.1"/>
    </source>
</evidence>
<feature type="region of interest" description="Disordered" evidence="1">
    <location>
        <begin position="43"/>
        <end position="117"/>
    </location>
</feature>
<dbReference type="AlphaFoldDB" id="A0A5N0EG95"/>
<gene>
    <name evidence="2" type="ORF">F3087_13045</name>
</gene>
<organism evidence="2 3">
    <name type="scientific">Nocardia colli</name>
    <dbReference type="NCBI Taxonomy" id="2545717"/>
    <lineage>
        <taxon>Bacteria</taxon>
        <taxon>Bacillati</taxon>
        <taxon>Actinomycetota</taxon>
        <taxon>Actinomycetes</taxon>
        <taxon>Mycobacteriales</taxon>
        <taxon>Nocardiaceae</taxon>
        <taxon>Nocardia</taxon>
    </lineage>
</organism>
<proteinExistence type="predicted"/>
<comment type="caution">
    <text evidence="2">The sequence shown here is derived from an EMBL/GenBank/DDBJ whole genome shotgun (WGS) entry which is preliminary data.</text>
</comment>
<keyword evidence="3" id="KW-1185">Reference proteome</keyword>